<feature type="domain" description="Helicase ATP-binding" evidence="7">
    <location>
        <begin position="1"/>
        <end position="120"/>
    </location>
</feature>
<protein>
    <recommendedName>
        <fullName evidence="1">RNA helicase</fullName>
        <ecNumber evidence="1">3.6.4.13</ecNumber>
    </recommendedName>
</protein>
<dbReference type="InterPro" id="IPR027417">
    <property type="entry name" value="P-loop_NTPase"/>
</dbReference>
<evidence type="ECO:0000259" key="7">
    <source>
        <dbReference type="PROSITE" id="PS51192"/>
    </source>
</evidence>
<dbReference type="InterPro" id="IPR014001">
    <property type="entry name" value="Helicase_ATP-bd"/>
</dbReference>
<dbReference type="Gene3D" id="3.40.50.300">
    <property type="entry name" value="P-loop containing nucleotide triphosphate hydrolases"/>
    <property type="match status" value="2"/>
</dbReference>
<dbReference type="GO" id="GO:0016787">
    <property type="term" value="F:hydrolase activity"/>
    <property type="evidence" value="ECO:0007669"/>
    <property type="project" value="UniProtKB-KW"/>
</dbReference>
<dbReference type="EC" id="3.6.4.13" evidence="1"/>
<reference evidence="9 10" key="1">
    <citation type="journal article" date="2016" name="G3 (Bethesda)">
        <title>First Draft Assembly and Annotation of the Genome of a California Endemic Oak Quercus lobata Nee (Fagaceae).</title>
        <authorList>
            <person name="Sork V.L."/>
            <person name="Fitz-Gibbon S.T."/>
            <person name="Puiu D."/>
            <person name="Crepeau M."/>
            <person name="Gugger P.F."/>
            <person name="Sherman R."/>
            <person name="Stevens K."/>
            <person name="Langley C.H."/>
            <person name="Pellegrini M."/>
            <person name="Salzberg S.L."/>
        </authorList>
    </citation>
    <scope>NUCLEOTIDE SEQUENCE [LARGE SCALE GENOMIC DNA]</scope>
    <source>
        <strain evidence="9 10">cv. SW786</strain>
    </source>
</reference>
<keyword evidence="3" id="KW-0378">Hydrolase</keyword>
<dbReference type="InterPro" id="IPR001650">
    <property type="entry name" value="Helicase_C-like"/>
</dbReference>
<dbReference type="Pfam" id="PF00270">
    <property type="entry name" value="DEAD"/>
    <property type="match status" value="1"/>
</dbReference>
<dbReference type="InterPro" id="IPR000629">
    <property type="entry name" value="RNA-helicase_DEAD-box_CS"/>
</dbReference>
<keyword evidence="2" id="KW-0547">Nucleotide-binding</keyword>
<dbReference type="InterPro" id="IPR011545">
    <property type="entry name" value="DEAD/DEAH_box_helicase_dom"/>
</dbReference>
<evidence type="ECO:0000256" key="1">
    <source>
        <dbReference type="ARBA" id="ARBA00012552"/>
    </source>
</evidence>
<keyword evidence="10" id="KW-1185">Reference proteome</keyword>
<feature type="domain" description="Helicase C-terminal" evidence="8">
    <location>
        <begin position="51"/>
        <end position="188"/>
    </location>
</feature>
<evidence type="ECO:0000313" key="10">
    <source>
        <dbReference type="Proteomes" id="UP000594261"/>
    </source>
</evidence>
<dbReference type="OMA" id="DLHISWI"/>
<dbReference type="Pfam" id="PF00271">
    <property type="entry name" value="Helicase_C"/>
    <property type="match status" value="1"/>
</dbReference>
<dbReference type="AlphaFoldDB" id="A0A7N2LM80"/>
<dbReference type="GO" id="GO:0003724">
    <property type="term" value="F:RNA helicase activity"/>
    <property type="evidence" value="ECO:0007669"/>
    <property type="project" value="UniProtKB-EC"/>
</dbReference>
<keyword evidence="6" id="KW-0694">RNA-binding</keyword>
<dbReference type="EMBL" id="LRBV02000005">
    <property type="status" value="NOT_ANNOTATED_CDS"/>
    <property type="molecule type" value="Genomic_DNA"/>
</dbReference>
<dbReference type="PROSITE" id="PS00039">
    <property type="entry name" value="DEAD_ATP_HELICASE"/>
    <property type="match status" value="1"/>
</dbReference>
<dbReference type="PROSITE" id="PS51194">
    <property type="entry name" value="HELICASE_CTER"/>
    <property type="match status" value="1"/>
</dbReference>
<dbReference type="PROSITE" id="PS51192">
    <property type="entry name" value="HELICASE_ATP_BIND_1"/>
    <property type="match status" value="1"/>
</dbReference>
<reference evidence="9" key="2">
    <citation type="submission" date="2021-01" db="UniProtKB">
        <authorList>
            <consortium name="EnsemblPlants"/>
        </authorList>
    </citation>
    <scope>IDENTIFICATION</scope>
</reference>
<evidence type="ECO:0000256" key="6">
    <source>
        <dbReference type="ARBA" id="ARBA00022884"/>
    </source>
</evidence>
<dbReference type="Proteomes" id="UP000594261">
    <property type="component" value="Chromosome 5"/>
</dbReference>
<dbReference type="SUPFAM" id="SSF52540">
    <property type="entry name" value="P-loop containing nucleoside triphosphate hydrolases"/>
    <property type="match status" value="1"/>
</dbReference>
<dbReference type="InParanoid" id="A0A7N2LM80"/>
<evidence type="ECO:0000256" key="2">
    <source>
        <dbReference type="ARBA" id="ARBA00022741"/>
    </source>
</evidence>
<keyword evidence="4" id="KW-0347">Helicase</keyword>
<dbReference type="EnsemblPlants" id="QL05p013152:mrna">
    <property type="protein sequence ID" value="QL05p013152:mrna"/>
    <property type="gene ID" value="QL05p013152"/>
</dbReference>
<evidence type="ECO:0000256" key="3">
    <source>
        <dbReference type="ARBA" id="ARBA00022801"/>
    </source>
</evidence>
<evidence type="ECO:0000256" key="4">
    <source>
        <dbReference type="ARBA" id="ARBA00022806"/>
    </source>
</evidence>
<keyword evidence="5" id="KW-0067">ATP-binding</keyword>
<evidence type="ECO:0000313" key="9">
    <source>
        <dbReference type="EnsemblPlants" id="QL05p013152:mrna"/>
    </source>
</evidence>
<evidence type="ECO:0000256" key="5">
    <source>
        <dbReference type="ARBA" id="ARBA00022840"/>
    </source>
</evidence>
<dbReference type="GO" id="GO:0003723">
    <property type="term" value="F:RNA binding"/>
    <property type="evidence" value="ECO:0007669"/>
    <property type="project" value="UniProtKB-KW"/>
</dbReference>
<dbReference type="Gramene" id="QL05p013152:mrna">
    <property type="protein sequence ID" value="QL05p013152:mrna"/>
    <property type="gene ID" value="QL05p013152"/>
</dbReference>
<organism evidence="9 10">
    <name type="scientific">Quercus lobata</name>
    <name type="common">Valley oak</name>
    <dbReference type="NCBI Taxonomy" id="97700"/>
    <lineage>
        <taxon>Eukaryota</taxon>
        <taxon>Viridiplantae</taxon>
        <taxon>Streptophyta</taxon>
        <taxon>Embryophyta</taxon>
        <taxon>Tracheophyta</taxon>
        <taxon>Spermatophyta</taxon>
        <taxon>Magnoliopsida</taxon>
        <taxon>eudicotyledons</taxon>
        <taxon>Gunneridae</taxon>
        <taxon>Pentapetalae</taxon>
        <taxon>rosids</taxon>
        <taxon>fabids</taxon>
        <taxon>Fagales</taxon>
        <taxon>Fagaceae</taxon>
        <taxon>Quercus</taxon>
    </lineage>
</organism>
<evidence type="ECO:0000259" key="8">
    <source>
        <dbReference type="PROSITE" id="PS51194"/>
    </source>
</evidence>
<proteinExistence type="predicted"/>
<accession>A0A7N2LM80</accession>
<dbReference type="GO" id="GO:0005524">
    <property type="term" value="F:ATP binding"/>
    <property type="evidence" value="ECO:0007669"/>
    <property type="project" value="UniProtKB-KW"/>
</dbReference>
<dbReference type="PANTHER" id="PTHR47958">
    <property type="entry name" value="ATP-DEPENDENT RNA HELICASE DBP3"/>
    <property type="match status" value="1"/>
</dbReference>
<sequence>MLEERRKIKPKDPEEKECIDEEKATLKQFIRAKPIPSVEVVIASPGRLIDMLDSHRTNLRRVTYLVLDEADRMLDMGFEPQIRKLVSQIRPDRQTLYWSSTWSKEVEQLARQFLYIPYKLVFCEFSPTPLPSFLFLETEGNFPDVKDVKYAINYDFPGSLEDYVHRIGRIGRAGAKGTAYTFFTAANA</sequence>
<name>A0A7N2LM80_QUELO</name>